<dbReference type="HAMAP" id="MF_01940">
    <property type="entry name" value="RNA_CPDase"/>
    <property type="match status" value="1"/>
</dbReference>
<dbReference type="InterPro" id="IPR004175">
    <property type="entry name" value="RNA_CPDase"/>
</dbReference>
<keyword evidence="1 2" id="KW-0378">Hydrolase</keyword>
<evidence type="ECO:0000313" key="4">
    <source>
        <dbReference type="Proteomes" id="UP000283387"/>
    </source>
</evidence>
<feature type="short sequence motif" description="HXTX 2" evidence="2">
    <location>
        <begin position="128"/>
        <end position="131"/>
    </location>
</feature>
<accession>A0A419WBI4</accession>
<organism evidence="3 4">
    <name type="scientific">Mangrovibacterium diazotrophicum</name>
    <dbReference type="NCBI Taxonomy" id="1261403"/>
    <lineage>
        <taxon>Bacteria</taxon>
        <taxon>Pseudomonadati</taxon>
        <taxon>Bacteroidota</taxon>
        <taxon>Bacteroidia</taxon>
        <taxon>Marinilabiliales</taxon>
        <taxon>Prolixibacteraceae</taxon>
        <taxon>Mangrovibacterium</taxon>
    </lineage>
</organism>
<dbReference type="InterPro" id="IPR009097">
    <property type="entry name" value="Cyclic_Pdiesterase"/>
</dbReference>
<comment type="caution">
    <text evidence="3">The sequence shown here is derived from an EMBL/GenBank/DDBJ whole genome shotgun (WGS) entry which is preliminary data.</text>
</comment>
<reference evidence="3 4" key="1">
    <citation type="submission" date="2018-09" db="EMBL/GenBank/DDBJ databases">
        <title>Genomic Encyclopedia of Archaeal and Bacterial Type Strains, Phase II (KMG-II): from individual species to whole genera.</title>
        <authorList>
            <person name="Goeker M."/>
        </authorList>
    </citation>
    <scope>NUCLEOTIDE SEQUENCE [LARGE SCALE GENOMIC DNA]</scope>
    <source>
        <strain evidence="3 4">DSM 27148</strain>
    </source>
</reference>
<keyword evidence="4" id="KW-1185">Reference proteome</keyword>
<dbReference type="RefSeq" id="WP_120273945.1">
    <property type="nucleotide sequence ID" value="NZ_RAPN01000001.1"/>
</dbReference>
<keyword evidence="3" id="KW-0436">Ligase</keyword>
<feature type="active site" description="Proton acceptor" evidence="2">
    <location>
        <position position="128"/>
    </location>
</feature>
<comment type="similarity">
    <text evidence="2">Belongs to the 2H phosphoesterase superfamily. ThpR family.</text>
</comment>
<proteinExistence type="inferred from homology"/>
<evidence type="ECO:0000313" key="3">
    <source>
        <dbReference type="EMBL" id="RKD92766.1"/>
    </source>
</evidence>
<dbReference type="Gene3D" id="3.90.1140.10">
    <property type="entry name" value="Cyclic phosphodiesterase"/>
    <property type="match status" value="1"/>
</dbReference>
<dbReference type="AlphaFoldDB" id="A0A419WBI4"/>
<evidence type="ECO:0000256" key="2">
    <source>
        <dbReference type="HAMAP-Rule" id="MF_01940"/>
    </source>
</evidence>
<dbReference type="PANTHER" id="PTHR35561">
    <property type="entry name" value="RNA 2',3'-CYCLIC PHOSPHODIESTERASE"/>
    <property type="match status" value="1"/>
</dbReference>
<feature type="short sequence motif" description="HXTX 1" evidence="2">
    <location>
        <begin position="41"/>
        <end position="44"/>
    </location>
</feature>
<dbReference type="OrthoDB" id="9789350at2"/>
<sequence length="188" mass="21479">MKRMFVAIKVQLDPPMTQFVDGLKKAFAAESVRWVDPDNFHVTLHFFGSIDETKEFALNRIFEDFAAEERTFEFGLNGVHFFGKGQKPHVLFIDISNGGALADLAARMKAVLLNRGMIGEQEMAFRPHLTIARLKSLKDKIRFAELVESWRQNSPEQKIKAKEIVFYESQTRPGGPIYTPQAIYALQE</sequence>
<dbReference type="GO" id="GO:0004113">
    <property type="term" value="F:2',3'-cyclic-nucleotide 3'-phosphodiesterase activity"/>
    <property type="evidence" value="ECO:0007669"/>
    <property type="project" value="InterPro"/>
</dbReference>
<dbReference type="NCBIfam" id="TIGR02258">
    <property type="entry name" value="2_5_ligase"/>
    <property type="match status" value="1"/>
</dbReference>
<dbReference type="SUPFAM" id="SSF55144">
    <property type="entry name" value="LigT-like"/>
    <property type="match status" value="1"/>
</dbReference>
<evidence type="ECO:0000256" key="1">
    <source>
        <dbReference type="ARBA" id="ARBA00022801"/>
    </source>
</evidence>
<protein>
    <recommendedName>
        <fullName evidence="2">RNA 2',3'-cyclic phosphodiesterase</fullName>
        <shortName evidence="2">RNA 2',3'-CPDase</shortName>
        <ecNumber evidence="2">3.1.4.58</ecNumber>
    </recommendedName>
</protein>
<name>A0A419WBI4_9BACT</name>
<gene>
    <name evidence="3" type="ORF">BC643_3143</name>
</gene>
<comment type="function">
    <text evidence="2">Hydrolyzes RNA 2',3'-cyclic phosphodiester to an RNA 2'-phosphomonoester.</text>
</comment>
<dbReference type="EMBL" id="RAPN01000001">
    <property type="protein sequence ID" value="RKD92766.1"/>
    <property type="molecule type" value="Genomic_DNA"/>
</dbReference>
<dbReference type="EC" id="3.1.4.58" evidence="2"/>
<feature type="active site" description="Proton donor" evidence="2">
    <location>
        <position position="41"/>
    </location>
</feature>
<dbReference type="Pfam" id="PF13563">
    <property type="entry name" value="2_5_RNA_ligase2"/>
    <property type="match status" value="1"/>
</dbReference>
<dbReference type="GO" id="GO:0016874">
    <property type="term" value="F:ligase activity"/>
    <property type="evidence" value="ECO:0007669"/>
    <property type="project" value="UniProtKB-KW"/>
</dbReference>
<dbReference type="GO" id="GO:0008664">
    <property type="term" value="F:RNA 2',3'-cyclic 3'-phosphodiesterase activity"/>
    <property type="evidence" value="ECO:0007669"/>
    <property type="project" value="UniProtKB-EC"/>
</dbReference>
<comment type="catalytic activity">
    <reaction evidence="2">
        <text>a 3'-end 2',3'-cyclophospho-ribonucleotide-RNA + H2O = a 3'-end 2'-phospho-ribonucleotide-RNA + H(+)</text>
        <dbReference type="Rhea" id="RHEA:11828"/>
        <dbReference type="Rhea" id="RHEA-COMP:10464"/>
        <dbReference type="Rhea" id="RHEA-COMP:17353"/>
        <dbReference type="ChEBI" id="CHEBI:15377"/>
        <dbReference type="ChEBI" id="CHEBI:15378"/>
        <dbReference type="ChEBI" id="CHEBI:83064"/>
        <dbReference type="ChEBI" id="CHEBI:173113"/>
        <dbReference type="EC" id="3.1.4.58"/>
    </reaction>
</comment>
<dbReference type="PANTHER" id="PTHR35561:SF1">
    <property type="entry name" value="RNA 2',3'-CYCLIC PHOSPHODIESTERASE"/>
    <property type="match status" value="1"/>
</dbReference>
<dbReference type="Proteomes" id="UP000283387">
    <property type="component" value="Unassembled WGS sequence"/>
</dbReference>